<dbReference type="FunFam" id="3.40.50.300:FF:000106">
    <property type="entry name" value="Adenylate kinase mitochondrial"/>
    <property type="match status" value="1"/>
</dbReference>
<dbReference type="RefSeq" id="WP_101548321.1">
    <property type="nucleotide sequence ID" value="NZ_DBFBJK010000026.1"/>
</dbReference>
<evidence type="ECO:0000256" key="7">
    <source>
        <dbReference type="ARBA" id="ARBA00022840"/>
    </source>
</evidence>
<dbReference type="EMBL" id="RCHT01000021">
    <property type="protein sequence ID" value="RLL09544.1"/>
    <property type="molecule type" value="Genomic_DNA"/>
</dbReference>
<keyword evidence="3 8" id="KW-0545">Nucleotide biosynthesis</keyword>
<dbReference type="NCBIfam" id="NF001381">
    <property type="entry name" value="PRK00279.1-3"/>
    <property type="match status" value="1"/>
</dbReference>
<evidence type="ECO:0000313" key="12">
    <source>
        <dbReference type="EMBL" id="RLL09544.1"/>
    </source>
</evidence>
<dbReference type="GO" id="GO:0005524">
    <property type="term" value="F:ATP binding"/>
    <property type="evidence" value="ECO:0007669"/>
    <property type="project" value="UniProtKB-UniRule"/>
</dbReference>
<organism evidence="12 13">
    <name type="scientific">Anaerotruncus massiliensis</name>
    <name type="common">ex Liu et al. 2021</name>
    <dbReference type="NCBI Taxonomy" id="2321404"/>
    <lineage>
        <taxon>Bacteria</taxon>
        <taxon>Bacillati</taxon>
        <taxon>Bacillota</taxon>
        <taxon>Clostridia</taxon>
        <taxon>Eubacteriales</taxon>
        <taxon>Oscillospiraceae</taxon>
        <taxon>Anaerotruncus</taxon>
    </lineage>
</organism>
<comment type="catalytic activity">
    <reaction evidence="8 10">
        <text>AMP + ATP = 2 ADP</text>
        <dbReference type="Rhea" id="RHEA:12973"/>
        <dbReference type="ChEBI" id="CHEBI:30616"/>
        <dbReference type="ChEBI" id="CHEBI:456215"/>
        <dbReference type="ChEBI" id="CHEBI:456216"/>
        <dbReference type="EC" id="2.7.4.3"/>
    </reaction>
</comment>
<evidence type="ECO:0000256" key="10">
    <source>
        <dbReference type="RuleBase" id="RU003331"/>
    </source>
</evidence>
<dbReference type="InterPro" id="IPR007862">
    <property type="entry name" value="Adenylate_kinase_lid-dom"/>
</dbReference>
<dbReference type="PROSITE" id="PS00113">
    <property type="entry name" value="ADENYLATE_KINASE"/>
    <property type="match status" value="1"/>
</dbReference>
<dbReference type="EC" id="2.7.4.3" evidence="8 10"/>
<feature type="binding site" evidence="8">
    <location>
        <position position="167"/>
    </location>
    <ligand>
        <name>AMP</name>
        <dbReference type="ChEBI" id="CHEBI:456215"/>
    </ligand>
</feature>
<feature type="binding site" evidence="8">
    <location>
        <position position="31"/>
    </location>
    <ligand>
        <name>AMP</name>
        <dbReference type="ChEBI" id="CHEBI:456215"/>
    </ligand>
</feature>
<feature type="binding site" evidence="8">
    <location>
        <position position="123"/>
    </location>
    <ligand>
        <name>ATP</name>
        <dbReference type="ChEBI" id="CHEBI:30616"/>
    </ligand>
</feature>
<feature type="domain" description="Adenylate kinase active site lid" evidence="11">
    <location>
        <begin position="123"/>
        <end position="158"/>
    </location>
</feature>
<dbReference type="CDD" id="cd01428">
    <property type="entry name" value="ADK"/>
    <property type="match status" value="1"/>
</dbReference>
<dbReference type="InterPro" id="IPR006259">
    <property type="entry name" value="Adenyl_kin_sub"/>
</dbReference>
<feature type="binding site" evidence="8">
    <location>
        <position position="195"/>
    </location>
    <ligand>
        <name>ATP</name>
        <dbReference type="ChEBI" id="CHEBI:30616"/>
    </ligand>
</feature>
<keyword evidence="7 8" id="KW-0067">ATP-binding</keyword>
<dbReference type="HAMAP" id="MF_00235">
    <property type="entry name" value="Adenylate_kinase_Adk"/>
    <property type="match status" value="1"/>
</dbReference>
<keyword evidence="6 8" id="KW-0862">Zinc</keyword>
<feature type="binding site" evidence="8">
    <location>
        <begin position="85"/>
        <end position="88"/>
    </location>
    <ligand>
        <name>AMP</name>
        <dbReference type="ChEBI" id="CHEBI:456215"/>
    </ligand>
</feature>
<dbReference type="InterPro" id="IPR033690">
    <property type="entry name" value="Adenylat_kinase_CS"/>
</dbReference>
<feature type="binding site" evidence="8">
    <location>
        <position position="36"/>
    </location>
    <ligand>
        <name>AMP</name>
        <dbReference type="ChEBI" id="CHEBI:456215"/>
    </ligand>
</feature>
<keyword evidence="2 8" id="KW-0479">Metal-binding</keyword>
<feature type="binding site" evidence="8">
    <location>
        <position position="126"/>
    </location>
    <ligand>
        <name>Zn(2+)</name>
        <dbReference type="ChEBI" id="CHEBI:29105"/>
        <note>structural</note>
    </ligand>
</feature>
<protein>
    <recommendedName>
        <fullName evidence="8 10">Adenylate kinase</fullName>
        <shortName evidence="8">AK</shortName>
        <ecNumber evidence="8 10">2.7.4.3</ecNumber>
    </recommendedName>
    <alternativeName>
        <fullName evidence="8">ATP-AMP transphosphorylase</fullName>
    </alternativeName>
    <alternativeName>
        <fullName evidence="8">ATP:AMP phosphotransferase</fullName>
    </alternativeName>
    <alternativeName>
        <fullName evidence="8">Adenylate monophosphate kinase</fullName>
    </alternativeName>
</protein>
<reference evidence="12 13" key="1">
    <citation type="submission" date="2018-10" db="EMBL/GenBank/DDBJ databases">
        <title>Anaerotruncus faecis sp. nov., isolated from human feces.</title>
        <authorList>
            <person name="Wang Y.-J."/>
        </authorList>
    </citation>
    <scope>NUCLEOTIDE SEQUENCE [LARGE SCALE GENOMIC DNA]</scope>
    <source>
        <strain evidence="12 13">22A2-44</strain>
    </source>
</reference>
<sequence>MKLILLGAPGAGKGTQAEVICEKLGIPAISTGNIIREALKNGTEMGLRAKSYMESGALVPDEVVIGIIKERLQQDDCKNGFILDGFPRTVPQAAALDEMGVEIDRVIDIEVADEAIERRLSGRRVCESCGASYHVDYKPSKVEGVCDKDGGKLIIRKDDQPETVRGRLATYHEQTEPLKEFYQKKGKLRIVEGQEEVADTTKLTLAALEA</sequence>
<comment type="subunit">
    <text evidence="8 10">Monomer.</text>
</comment>
<dbReference type="GO" id="GO:0044209">
    <property type="term" value="P:AMP salvage"/>
    <property type="evidence" value="ECO:0007669"/>
    <property type="project" value="UniProtKB-UniRule"/>
</dbReference>
<dbReference type="GO" id="GO:0004017">
    <property type="term" value="F:AMP kinase activity"/>
    <property type="evidence" value="ECO:0007669"/>
    <property type="project" value="UniProtKB-UniRule"/>
</dbReference>
<keyword evidence="13" id="KW-1185">Reference proteome</keyword>
<feature type="binding site" evidence="8">
    <location>
        <begin position="10"/>
        <end position="15"/>
    </location>
    <ligand>
        <name>ATP</name>
        <dbReference type="ChEBI" id="CHEBI:30616"/>
    </ligand>
</feature>
<feature type="region of interest" description="NMP" evidence="8">
    <location>
        <begin position="30"/>
        <end position="59"/>
    </location>
</feature>
<dbReference type="Gene3D" id="3.40.50.300">
    <property type="entry name" value="P-loop containing nucleotide triphosphate hydrolases"/>
    <property type="match status" value="1"/>
</dbReference>
<keyword evidence="1 8" id="KW-0808">Transferase</keyword>
<evidence type="ECO:0000259" key="11">
    <source>
        <dbReference type="Pfam" id="PF05191"/>
    </source>
</evidence>
<evidence type="ECO:0000256" key="1">
    <source>
        <dbReference type="ARBA" id="ARBA00022679"/>
    </source>
</evidence>
<feature type="binding site" evidence="8">
    <location>
        <position position="156"/>
    </location>
    <ligand>
        <name>AMP</name>
        <dbReference type="ChEBI" id="CHEBI:456215"/>
    </ligand>
</feature>
<dbReference type="GO" id="GO:0005737">
    <property type="term" value="C:cytoplasm"/>
    <property type="evidence" value="ECO:0007669"/>
    <property type="project" value="UniProtKB-SubCell"/>
</dbReference>
<keyword evidence="8" id="KW-0963">Cytoplasm</keyword>
<dbReference type="PANTHER" id="PTHR23359">
    <property type="entry name" value="NUCLEOTIDE KINASE"/>
    <property type="match status" value="1"/>
</dbReference>
<feature type="binding site" evidence="8">
    <location>
        <position position="149"/>
    </location>
    <ligand>
        <name>Zn(2+)</name>
        <dbReference type="ChEBI" id="CHEBI:29105"/>
        <note>structural</note>
    </ligand>
</feature>
<dbReference type="GO" id="GO:0008270">
    <property type="term" value="F:zinc ion binding"/>
    <property type="evidence" value="ECO:0007669"/>
    <property type="project" value="UniProtKB-UniRule"/>
</dbReference>
<dbReference type="Pfam" id="PF05191">
    <property type="entry name" value="ADK_lid"/>
    <property type="match status" value="1"/>
</dbReference>
<feature type="region of interest" description="LID" evidence="8">
    <location>
        <begin position="122"/>
        <end position="159"/>
    </location>
</feature>
<keyword evidence="4 8" id="KW-0547">Nucleotide-binding</keyword>
<dbReference type="NCBIfam" id="NF001379">
    <property type="entry name" value="PRK00279.1-1"/>
    <property type="match status" value="1"/>
</dbReference>
<evidence type="ECO:0000256" key="5">
    <source>
        <dbReference type="ARBA" id="ARBA00022777"/>
    </source>
</evidence>
<comment type="caution">
    <text evidence="12">The sequence shown here is derived from an EMBL/GenBank/DDBJ whole genome shotgun (WGS) entry which is preliminary data.</text>
</comment>
<evidence type="ECO:0000256" key="4">
    <source>
        <dbReference type="ARBA" id="ARBA00022741"/>
    </source>
</evidence>
<dbReference type="AlphaFoldDB" id="A0A498CNS5"/>
<evidence type="ECO:0000256" key="2">
    <source>
        <dbReference type="ARBA" id="ARBA00022723"/>
    </source>
</evidence>
<evidence type="ECO:0000256" key="3">
    <source>
        <dbReference type="ARBA" id="ARBA00022727"/>
    </source>
</evidence>
<dbReference type="PRINTS" id="PR00094">
    <property type="entry name" value="ADENYLTKNASE"/>
</dbReference>
<feature type="binding site" evidence="8">
    <location>
        <begin position="132"/>
        <end position="133"/>
    </location>
    <ligand>
        <name>ATP</name>
        <dbReference type="ChEBI" id="CHEBI:30616"/>
    </ligand>
</feature>
<evidence type="ECO:0000256" key="9">
    <source>
        <dbReference type="RuleBase" id="RU003330"/>
    </source>
</evidence>
<accession>A0A498CNS5</accession>
<comment type="domain">
    <text evidence="8">Consists of three domains, a large central CORE domain and two small peripheral domains, NMPbind and LID, which undergo movements during catalysis. The LID domain closes over the site of phosphoryl transfer upon ATP binding. Assembling and dissambling the active center during each catalytic cycle provides an effective means to prevent ATP hydrolysis. Some bacteria have evolved a zinc-coordinating structure that stabilizes the LID domain.</text>
</comment>
<dbReference type="UniPathway" id="UPA00588">
    <property type="reaction ID" value="UER00649"/>
</dbReference>
<gene>
    <name evidence="8" type="primary">adk</name>
    <name evidence="12" type="ORF">D4A47_10490</name>
</gene>
<evidence type="ECO:0000256" key="6">
    <source>
        <dbReference type="ARBA" id="ARBA00022833"/>
    </source>
</evidence>
<proteinExistence type="inferred from homology"/>
<keyword evidence="5 8" id="KW-0418">Kinase</keyword>
<dbReference type="NCBIfam" id="TIGR01351">
    <property type="entry name" value="adk"/>
    <property type="match status" value="1"/>
</dbReference>
<dbReference type="Proteomes" id="UP000276301">
    <property type="component" value="Unassembled WGS sequence"/>
</dbReference>
<feature type="binding site" evidence="8">
    <location>
        <position position="92"/>
    </location>
    <ligand>
        <name>AMP</name>
        <dbReference type="ChEBI" id="CHEBI:456215"/>
    </ligand>
</feature>
<name>A0A498CNS5_9FIRM</name>
<dbReference type="InterPro" id="IPR000850">
    <property type="entry name" value="Adenylat/UMP-CMP_kin"/>
</dbReference>
<dbReference type="SUPFAM" id="SSF52540">
    <property type="entry name" value="P-loop containing nucleoside triphosphate hydrolases"/>
    <property type="match status" value="1"/>
</dbReference>
<feature type="binding site" evidence="8">
    <location>
        <begin position="57"/>
        <end position="59"/>
    </location>
    <ligand>
        <name>AMP</name>
        <dbReference type="ChEBI" id="CHEBI:456215"/>
    </ligand>
</feature>
<evidence type="ECO:0000256" key="8">
    <source>
        <dbReference type="HAMAP-Rule" id="MF_00235"/>
    </source>
</evidence>
<evidence type="ECO:0000313" key="13">
    <source>
        <dbReference type="Proteomes" id="UP000276301"/>
    </source>
</evidence>
<dbReference type="InterPro" id="IPR027417">
    <property type="entry name" value="P-loop_NTPase"/>
</dbReference>
<feature type="binding site" evidence="8">
    <location>
        <position position="129"/>
    </location>
    <ligand>
        <name>Zn(2+)</name>
        <dbReference type="ChEBI" id="CHEBI:29105"/>
        <note>structural</note>
    </ligand>
</feature>
<comment type="pathway">
    <text evidence="8">Purine metabolism; AMP biosynthesis via salvage pathway; AMP from ADP: step 1/1.</text>
</comment>
<comment type="similarity">
    <text evidence="8 9">Belongs to the adenylate kinase family.</text>
</comment>
<dbReference type="Pfam" id="PF00406">
    <property type="entry name" value="ADK"/>
    <property type="match status" value="1"/>
</dbReference>
<comment type="function">
    <text evidence="8">Catalyzes the reversible transfer of the terminal phosphate group between ATP and AMP. Plays an important role in cellular energy homeostasis and in adenine nucleotide metabolism.</text>
</comment>
<comment type="subcellular location">
    <subcellularLocation>
        <location evidence="8 10">Cytoplasm</location>
    </subcellularLocation>
</comment>
<dbReference type="NCBIfam" id="NF001380">
    <property type="entry name" value="PRK00279.1-2"/>
    <property type="match status" value="1"/>
</dbReference>
<feature type="binding site" evidence="8">
    <location>
        <position position="146"/>
    </location>
    <ligand>
        <name>Zn(2+)</name>
        <dbReference type="ChEBI" id="CHEBI:29105"/>
        <note>structural</note>
    </ligand>
</feature>